<keyword evidence="9 10" id="KW-1267">Proteomics identification</keyword>
<evidence type="ECO:0000313" key="7">
    <source>
        <dbReference type="EMBL" id="BAS86537.1"/>
    </source>
</evidence>
<feature type="non-terminal residue" evidence="7">
    <location>
        <position position="1"/>
    </location>
</feature>
<dbReference type="SUPFAM" id="SSF47592">
    <property type="entry name" value="SWIB/MDM2 domain"/>
    <property type="match status" value="2"/>
</dbReference>
<feature type="compositionally biased region" description="Basic residues" evidence="5">
    <location>
        <begin position="207"/>
        <end position="225"/>
    </location>
</feature>
<evidence type="ECO:0000313" key="8">
    <source>
        <dbReference type="Proteomes" id="UP000059680"/>
    </source>
</evidence>
<proteinExistence type="evidence at protein level"/>
<dbReference type="EMBL" id="AP014959">
    <property type="protein sequence ID" value="BAS86537.1"/>
    <property type="molecule type" value="Genomic_DNA"/>
</dbReference>
<feature type="compositionally biased region" description="Basic and acidic residues" evidence="5">
    <location>
        <begin position="367"/>
        <end position="383"/>
    </location>
</feature>
<gene>
    <name evidence="7" type="ordered locus">Os03g0764450</name>
    <name evidence="7" type="ORF">OSNPB_030764450</name>
</gene>
<feature type="compositionally biased region" description="Basic and acidic residues" evidence="5">
    <location>
        <begin position="123"/>
        <end position="139"/>
    </location>
</feature>
<dbReference type="STRING" id="39947.A0A0N7KI38"/>
<keyword evidence="8" id="KW-1185">Reference proteome</keyword>
<feature type="region of interest" description="Disordered" evidence="5">
    <location>
        <begin position="355"/>
        <end position="395"/>
    </location>
</feature>
<dbReference type="Gene3D" id="1.10.245.10">
    <property type="entry name" value="SWIB/MDM2 domain"/>
    <property type="match status" value="2"/>
</dbReference>
<feature type="region of interest" description="Disordered" evidence="5">
    <location>
        <begin position="158"/>
        <end position="276"/>
    </location>
</feature>
<feature type="compositionally biased region" description="Low complexity" evidence="5">
    <location>
        <begin position="173"/>
        <end position="206"/>
    </location>
</feature>
<dbReference type="GO" id="GO:0005634">
    <property type="term" value="C:nucleus"/>
    <property type="evidence" value="ECO:0000318"/>
    <property type="project" value="GO_Central"/>
</dbReference>
<evidence type="ECO:0000256" key="2">
    <source>
        <dbReference type="ARBA" id="ARBA00023015"/>
    </source>
</evidence>
<dbReference type="SMART" id="SM00151">
    <property type="entry name" value="SWIB"/>
    <property type="match status" value="2"/>
</dbReference>
<dbReference type="Gramene" id="Os03t0764450-00">
    <property type="protein sequence ID" value="Os03t0764450-00"/>
    <property type="gene ID" value="Os03g0764450"/>
</dbReference>
<dbReference type="eggNOG" id="KOG1946">
    <property type="taxonomic scope" value="Eukaryota"/>
</dbReference>
<dbReference type="CDD" id="cd10567">
    <property type="entry name" value="SWIB-MDM2_like"/>
    <property type="match status" value="2"/>
</dbReference>
<dbReference type="InParanoid" id="A0A0N7KI38"/>
<protein>
    <submittedName>
        <fullName evidence="7">Os03g0764450 protein</fullName>
    </submittedName>
</protein>
<feature type="region of interest" description="Disordered" evidence="5">
    <location>
        <begin position="90"/>
        <end position="141"/>
    </location>
</feature>
<dbReference type="PROSITE" id="PS51925">
    <property type="entry name" value="SWIB_MDM2"/>
    <property type="match status" value="2"/>
</dbReference>
<dbReference type="InterPro" id="IPR036885">
    <property type="entry name" value="SWIB_MDM2_dom_sf"/>
</dbReference>
<sequence length="475" mass="54279">LIGPHVGNPPKSYDFRKSCRISNKFRNTIFYSKESYINLSYTIIKSFEIFQRYIFFHTSPFFQTIQARGGRGAWGRRQKTLAEHVKAWLGQAPPENPNFSPRKTKTRRARQRASPLHPPVRHGRSDRAERDETQTERASRRAARRWCRTRSWWSGCGRCCGRPTSTPPPPPSCAAASRRTSASTSPTRSSSSASRSTSSSPRSPARPSRRRRRCPRRRSPRPGRRQRVESQGALKGRGKKRRRKRKRRRRRRRRKTVAAAGRSGANTDGKRKGGGFTKLCSISPTLQEFVGASELARTEVVKKLWAYIRENNLQDPSNKRKILCDERLKKIFNVNSIDMFQMNKALTKHIWPLNSDGPVTSASPERSTPKEKPQKRERNEGKKQKGGSSGSGSGFLVPLQLSDDLVKFIGTGESMLSRSDVVKRMWDYIKENKLQDPSDRRKIICDEKLKDLLQVESFNGFTVSKLLAPHFTKTK</sequence>
<dbReference type="Pfam" id="PF02201">
    <property type="entry name" value="SWIB"/>
    <property type="match status" value="2"/>
</dbReference>
<dbReference type="InterPro" id="IPR003121">
    <property type="entry name" value="SWIB_MDM2_domain"/>
</dbReference>
<dbReference type="SMR" id="A0A0N7KI38"/>
<dbReference type="PANTHER" id="PTHR13844">
    <property type="entry name" value="SWI/SNF-RELATED MATRIX-ASSOCIATED ACTIN-DEPENDENT REGULATOR OF CHROMATIN SUBFAMILY D"/>
    <property type="match status" value="1"/>
</dbReference>
<keyword evidence="4" id="KW-0539">Nucleus</keyword>
<reference evidence="7 8" key="3">
    <citation type="journal article" date="2013" name="Rice">
        <title>Improvement of the Oryza sativa Nipponbare reference genome using next generation sequence and optical map data.</title>
        <authorList>
            <person name="Kawahara Y."/>
            <person name="de la Bastide M."/>
            <person name="Hamilton J.P."/>
            <person name="Kanamori H."/>
            <person name="McCombie W.R."/>
            <person name="Ouyang S."/>
            <person name="Schwartz D.C."/>
            <person name="Tanaka T."/>
            <person name="Wu J."/>
            <person name="Zhou S."/>
            <person name="Childs K.L."/>
            <person name="Davidson R.M."/>
            <person name="Lin H."/>
            <person name="Quesada-Ocampo L."/>
            <person name="Vaillancourt B."/>
            <person name="Sakai H."/>
            <person name="Lee S.S."/>
            <person name="Kim J."/>
            <person name="Numa H."/>
            <person name="Itoh T."/>
            <person name="Buell C.R."/>
            <person name="Matsumoto T."/>
        </authorList>
    </citation>
    <scope>NUCLEOTIDE SEQUENCE [LARGE SCALE GENOMIC DNA]</scope>
    <source>
        <strain evidence="8">cv. Nipponbare</strain>
    </source>
</reference>
<keyword evidence="2" id="KW-0805">Transcription regulation</keyword>
<organism evidence="7 8">
    <name type="scientific">Oryza sativa subsp. japonica</name>
    <name type="common">Rice</name>
    <dbReference type="NCBI Taxonomy" id="39947"/>
    <lineage>
        <taxon>Eukaryota</taxon>
        <taxon>Viridiplantae</taxon>
        <taxon>Streptophyta</taxon>
        <taxon>Embryophyta</taxon>
        <taxon>Tracheophyta</taxon>
        <taxon>Spermatophyta</taxon>
        <taxon>Magnoliopsida</taxon>
        <taxon>Liliopsida</taxon>
        <taxon>Poales</taxon>
        <taxon>Poaceae</taxon>
        <taxon>BOP clade</taxon>
        <taxon>Oryzoideae</taxon>
        <taxon>Oryzeae</taxon>
        <taxon>Oryzinae</taxon>
        <taxon>Oryza</taxon>
        <taxon>Oryza sativa</taxon>
    </lineage>
</organism>
<dbReference type="FunFam" id="1.10.245.10:FF:000004">
    <property type="entry name" value="Upstream activation factor subunit"/>
    <property type="match status" value="1"/>
</dbReference>
<keyword evidence="3" id="KW-0804">Transcription</keyword>
<evidence type="ECO:0000256" key="5">
    <source>
        <dbReference type="SAM" id="MobiDB-lite"/>
    </source>
</evidence>
<dbReference type="GO" id="GO:0001181">
    <property type="term" value="F:RNA polymerase I general transcription initiation factor activity"/>
    <property type="evidence" value="ECO:0007669"/>
    <property type="project" value="UniProtKB-ARBA"/>
</dbReference>
<feature type="compositionally biased region" description="Basic residues" evidence="5">
    <location>
        <begin position="236"/>
        <end position="256"/>
    </location>
</feature>
<name>A0A0N7KI38_ORYSJ</name>
<evidence type="ECO:0000259" key="6">
    <source>
        <dbReference type="PROSITE" id="PS51925"/>
    </source>
</evidence>
<evidence type="ECO:0000256" key="1">
    <source>
        <dbReference type="ARBA" id="ARBA00004123"/>
    </source>
</evidence>
<evidence type="ECO:0000256" key="4">
    <source>
        <dbReference type="ARBA" id="ARBA00023242"/>
    </source>
</evidence>
<reference evidence="7 8" key="2">
    <citation type="journal article" date="2013" name="Plant Cell Physiol.">
        <title>Rice Annotation Project Database (RAP-DB): an integrative and interactive database for rice genomics.</title>
        <authorList>
            <person name="Sakai H."/>
            <person name="Lee S.S."/>
            <person name="Tanaka T."/>
            <person name="Numa H."/>
            <person name="Kim J."/>
            <person name="Kawahara Y."/>
            <person name="Wakimoto H."/>
            <person name="Yang C.C."/>
            <person name="Iwamoto M."/>
            <person name="Abe T."/>
            <person name="Yamada Y."/>
            <person name="Muto A."/>
            <person name="Inokuchi H."/>
            <person name="Ikemura T."/>
            <person name="Matsumoto T."/>
            <person name="Sasaki T."/>
            <person name="Itoh T."/>
        </authorList>
    </citation>
    <scope>NUCLEOTIDE SEQUENCE [LARGE SCALE GENOMIC DNA]</scope>
    <source>
        <strain evidence="8">cv. Nipponbare</strain>
    </source>
</reference>
<reference evidence="8" key="1">
    <citation type="journal article" date="2005" name="Nature">
        <title>The map-based sequence of the rice genome.</title>
        <authorList>
            <consortium name="International rice genome sequencing project (IRGSP)"/>
            <person name="Matsumoto T."/>
            <person name="Wu J."/>
            <person name="Kanamori H."/>
            <person name="Katayose Y."/>
            <person name="Fujisawa M."/>
            <person name="Namiki N."/>
            <person name="Mizuno H."/>
            <person name="Yamamoto K."/>
            <person name="Antonio B.A."/>
            <person name="Baba T."/>
            <person name="Sakata K."/>
            <person name="Nagamura Y."/>
            <person name="Aoki H."/>
            <person name="Arikawa K."/>
            <person name="Arita K."/>
            <person name="Bito T."/>
            <person name="Chiden Y."/>
            <person name="Fujitsuka N."/>
            <person name="Fukunaka R."/>
            <person name="Hamada M."/>
            <person name="Harada C."/>
            <person name="Hayashi A."/>
            <person name="Hijishita S."/>
            <person name="Honda M."/>
            <person name="Hosokawa S."/>
            <person name="Ichikawa Y."/>
            <person name="Idonuma A."/>
            <person name="Iijima M."/>
            <person name="Ikeda M."/>
            <person name="Ikeno M."/>
            <person name="Ito K."/>
            <person name="Ito S."/>
            <person name="Ito T."/>
            <person name="Ito Y."/>
            <person name="Ito Y."/>
            <person name="Iwabuchi A."/>
            <person name="Kamiya K."/>
            <person name="Karasawa W."/>
            <person name="Kurita K."/>
            <person name="Katagiri S."/>
            <person name="Kikuta A."/>
            <person name="Kobayashi H."/>
            <person name="Kobayashi N."/>
            <person name="Machita K."/>
            <person name="Maehara T."/>
            <person name="Masukawa M."/>
            <person name="Mizubayashi T."/>
            <person name="Mukai Y."/>
            <person name="Nagasaki H."/>
            <person name="Nagata Y."/>
            <person name="Naito S."/>
            <person name="Nakashima M."/>
            <person name="Nakama Y."/>
            <person name="Nakamichi Y."/>
            <person name="Nakamura M."/>
            <person name="Meguro A."/>
            <person name="Negishi M."/>
            <person name="Ohta I."/>
            <person name="Ohta T."/>
            <person name="Okamoto M."/>
            <person name="Ono N."/>
            <person name="Saji S."/>
            <person name="Sakaguchi M."/>
            <person name="Sakai K."/>
            <person name="Shibata M."/>
            <person name="Shimokawa T."/>
            <person name="Song J."/>
            <person name="Takazaki Y."/>
            <person name="Terasawa K."/>
            <person name="Tsugane M."/>
            <person name="Tsuji K."/>
            <person name="Ueda S."/>
            <person name="Waki K."/>
            <person name="Yamagata H."/>
            <person name="Yamamoto M."/>
            <person name="Yamamoto S."/>
            <person name="Yamane H."/>
            <person name="Yoshiki S."/>
            <person name="Yoshihara R."/>
            <person name="Yukawa K."/>
            <person name="Zhong H."/>
            <person name="Yano M."/>
            <person name="Yuan Q."/>
            <person name="Ouyang S."/>
            <person name="Liu J."/>
            <person name="Jones K.M."/>
            <person name="Gansberger K."/>
            <person name="Moffat K."/>
            <person name="Hill J."/>
            <person name="Bera J."/>
            <person name="Fadrosh D."/>
            <person name="Jin S."/>
            <person name="Johri S."/>
            <person name="Kim M."/>
            <person name="Overton L."/>
            <person name="Reardon M."/>
            <person name="Tsitrin T."/>
            <person name="Vuong H."/>
            <person name="Weaver B."/>
            <person name="Ciecko A."/>
            <person name="Tallon L."/>
            <person name="Jackson J."/>
            <person name="Pai G."/>
            <person name="Aken S.V."/>
            <person name="Utterback T."/>
            <person name="Reidmuller S."/>
            <person name="Feldblyum T."/>
            <person name="Hsiao J."/>
            <person name="Zismann V."/>
            <person name="Iobst S."/>
            <person name="de Vazeille A.R."/>
            <person name="Buell C.R."/>
            <person name="Ying K."/>
            <person name="Li Y."/>
            <person name="Lu T."/>
            <person name="Huang Y."/>
            <person name="Zhao Q."/>
            <person name="Feng Q."/>
            <person name="Zhang L."/>
            <person name="Zhu J."/>
            <person name="Weng Q."/>
            <person name="Mu J."/>
            <person name="Lu Y."/>
            <person name="Fan D."/>
            <person name="Liu Y."/>
            <person name="Guan J."/>
            <person name="Zhang Y."/>
            <person name="Yu S."/>
            <person name="Liu X."/>
            <person name="Zhang Y."/>
            <person name="Hong G."/>
            <person name="Han B."/>
            <person name="Choisne N."/>
            <person name="Demange N."/>
            <person name="Orjeda G."/>
            <person name="Samain S."/>
            <person name="Cattolico L."/>
            <person name="Pelletier E."/>
            <person name="Couloux A."/>
            <person name="Segurens B."/>
            <person name="Wincker P."/>
            <person name="D'Hont A."/>
            <person name="Scarpelli C."/>
            <person name="Weissenbach J."/>
            <person name="Salanoubat M."/>
            <person name="Quetier F."/>
            <person name="Yu Y."/>
            <person name="Kim H.R."/>
            <person name="Rambo T."/>
            <person name="Currie J."/>
            <person name="Collura K."/>
            <person name="Luo M."/>
            <person name="Yang T."/>
            <person name="Ammiraju J.S.S."/>
            <person name="Engler F."/>
            <person name="Soderlund C."/>
            <person name="Wing R.A."/>
            <person name="Palmer L.E."/>
            <person name="de la Bastide M."/>
            <person name="Spiegel L."/>
            <person name="Nascimento L."/>
            <person name="Zutavern T."/>
            <person name="O'Shaughnessy A."/>
            <person name="Dike S."/>
            <person name="Dedhia N."/>
            <person name="Preston R."/>
            <person name="Balija V."/>
            <person name="McCombie W.R."/>
            <person name="Chow T."/>
            <person name="Chen H."/>
            <person name="Chung M."/>
            <person name="Chen C."/>
            <person name="Shaw J."/>
            <person name="Wu H."/>
            <person name="Hsiao K."/>
            <person name="Chao Y."/>
            <person name="Chu M."/>
            <person name="Cheng C."/>
            <person name="Hour A."/>
            <person name="Lee P."/>
            <person name="Lin S."/>
            <person name="Lin Y."/>
            <person name="Liou J."/>
            <person name="Liu S."/>
            <person name="Hsing Y."/>
            <person name="Raghuvanshi S."/>
            <person name="Mohanty A."/>
            <person name="Bharti A.K."/>
            <person name="Gaur A."/>
            <person name="Gupta V."/>
            <person name="Kumar D."/>
            <person name="Ravi V."/>
            <person name="Vij S."/>
            <person name="Kapur A."/>
            <person name="Khurana P."/>
            <person name="Khurana P."/>
            <person name="Khurana J.P."/>
            <person name="Tyagi A.K."/>
            <person name="Gaikwad K."/>
            <person name="Singh A."/>
            <person name="Dalal V."/>
            <person name="Srivastava S."/>
            <person name="Dixit A."/>
            <person name="Pal A.K."/>
            <person name="Ghazi I.A."/>
            <person name="Yadav M."/>
            <person name="Pandit A."/>
            <person name="Bhargava A."/>
            <person name="Sureshbabu K."/>
            <person name="Batra K."/>
            <person name="Sharma T.R."/>
            <person name="Mohapatra T."/>
            <person name="Singh N.K."/>
            <person name="Messing J."/>
            <person name="Nelson A.B."/>
            <person name="Fuks G."/>
            <person name="Kavchok S."/>
            <person name="Keizer G."/>
            <person name="Linton E."/>
            <person name="Llaca V."/>
            <person name="Song R."/>
            <person name="Tanyolac B."/>
            <person name="Young S."/>
            <person name="Ho-Il K."/>
            <person name="Hahn J.H."/>
            <person name="Sangsakoo G."/>
            <person name="Vanavichit A."/>
            <person name="de Mattos Luiz.A.T."/>
            <person name="Zimmer P.D."/>
            <person name="Malone G."/>
            <person name="Dellagostin O."/>
            <person name="de Oliveira A.C."/>
            <person name="Bevan M."/>
            <person name="Bancroft I."/>
            <person name="Minx P."/>
            <person name="Cordum H."/>
            <person name="Wilson R."/>
            <person name="Cheng Z."/>
            <person name="Jin W."/>
            <person name="Jiang J."/>
            <person name="Leong S.A."/>
            <person name="Iwama H."/>
            <person name="Gojobori T."/>
            <person name="Itoh T."/>
            <person name="Niimura Y."/>
            <person name="Fujii Y."/>
            <person name="Habara T."/>
            <person name="Sakai H."/>
            <person name="Sato Y."/>
            <person name="Wilson G."/>
            <person name="Kumar K."/>
            <person name="McCouch S."/>
            <person name="Juretic N."/>
            <person name="Hoen D."/>
            <person name="Wright S."/>
            <person name="Bruskiewich R."/>
            <person name="Bureau T."/>
            <person name="Miyao A."/>
            <person name="Hirochika H."/>
            <person name="Nishikawa T."/>
            <person name="Kadowaki K."/>
            <person name="Sugiura M."/>
            <person name="Burr B."/>
            <person name="Sasaki T."/>
        </authorList>
    </citation>
    <scope>NUCLEOTIDE SEQUENCE [LARGE SCALE GENOMIC DNA]</scope>
    <source>
        <strain evidence="8">cv. Nipponbare</strain>
    </source>
</reference>
<dbReference type="GO" id="GO:0000500">
    <property type="term" value="C:RNA polymerase I upstream activating factor complex"/>
    <property type="evidence" value="ECO:0007669"/>
    <property type="project" value="UniProtKB-ARBA"/>
</dbReference>
<evidence type="ECO:0000256" key="3">
    <source>
        <dbReference type="ARBA" id="ARBA00023163"/>
    </source>
</evidence>
<feature type="domain" description="DM2" evidence="6">
    <location>
        <begin position="275"/>
        <end position="352"/>
    </location>
</feature>
<feature type="domain" description="DM2" evidence="6">
    <location>
        <begin position="394"/>
        <end position="473"/>
    </location>
</feature>
<feature type="compositionally biased region" description="Polar residues" evidence="5">
    <location>
        <begin position="357"/>
        <end position="366"/>
    </location>
</feature>
<accession>A0A0N7KI38</accession>
<dbReference type="PaxDb" id="39947-A0A0N7KI38"/>
<dbReference type="AlphaFoldDB" id="A0A0N7KI38"/>
<comment type="subcellular location">
    <subcellularLocation>
        <location evidence="1">Nucleus</location>
    </subcellularLocation>
</comment>
<feature type="compositionally biased region" description="Basic residues" evidence="5">
    <location>
        <begin position="102"/>
        <end position="111"/>
    </location>
</feature>
<evidence type="ECO:0007829" key="9">
    <source>
        <dbReference type="PeptideAtlas" id="A0A0N7KI38"/>
    </source>
</evidence>
<evidence type="ECO:0007829" key="10">
    <source>
        <dbReference type="ProteomicsDB" id="A0A0N7KI38"/>
    </source>
</evidence>
<dbReference type="InterPro" id="IPR019835">
    <property type="entry name" value="SWIB_domain"/>
</dbReference>
<dbReference type="Proteomes" id="UP000059680">
    <property type="component" value="Chromosome 3"/>
</dbReference>